<dbReference type="KEGG" id="hsf:HLASA_2133"/>
<dbReference type="EMBL" id="CP011564">
    <property type="protein sequence ID" value="ALG83003.1"/>
    <property type="molecule type" value="Genomic_DNA"/>
</dbReference>
<proteinExistence type="predicted"/>
<dbReference type="Proteomes" id="UP000060390">
    <property type="component" value="Chromosome"/>
</dbReference>
<protein>
    <submittedName>
        <fullName evidence="1">Uncharacterized protein</fullName>
    </submittedName>
</protein>
<dbReference type="STRING" id="1604004.HLASA_2133"/>
<evidence type="ECO:0000313" key="1">
    <source>
        <dbReference type="EMBL" id="ALG83003.1"/>
    </source>
</evidence>
<accession>A0A0N9N807</accession>
<name>A0A0N9N807_9EURY</name>
<dbReference type="InterPro" id="IPR054383">
    <property type="entry name" value="PspAB-like"/>
</dbReference>
<dbReference type="Pfam" id="PF22742">
    <property type="entry name" value="PspAB"/>
    <property type="match status" value="1"/>
</dbReference>
<reference evidence="1 2" key="2">
    <citation type="journal article" date="2016" name="Stand. Genomic Sci.">
        <title>Complete genome sequence of 'Halanaeroarchaeum sulfurireducens' M27-SA2, a sulfur-reducing and acetate-oxidizing haloarchaeon from the deep-sea hypersaline anoxic lake Medee.</title>
        <authorList>
            <person name="Messina E."/>
            <person name="Sorokin D.Y."/>
            <person name="Kublanov I.V."/>
            <person name="Toshchakov S."/>
            <person name="Lopatina A."/>
            <person name="Arcadi E."/>
            <person name="Smedile F."/>
            <person name="La Spada G."/>
            <person name="La Cono V."/>
            <person name="Yakimov M.M."/>
        </authorList>
    </citation>
    <scope>NUCLEOTIDE SEQUENCE [LARGE SCALE GENOMIC DNA]</scope>
    <source>
        <strain evidence="1 2">M27-SA2</strain>
    </source>
</reference>
<dbReference type="GeneID" id="26011465"/>
<dbReference type="RefSeq" id="WP_054519975.1">
    <property type="nucleotide sequence ID" value="NZ_CP011564.1"/>
</dbReference>
<organism evidence="1 2">
    <name type="scientific">Halanaeroarchaeum sulfurireducens</name>
    <dbReference type="NCBI Taxonomy" id="1604004"/>
    <lineage>
        <taxon>Archaea</taxon>
        <taxon>Methanobacteriati</taxon>
        <taxon>Methanobacteriota</taxon>
        <taxon>Stenosarchaea group</taxon>
        <taxon>Halobacteria</taxon>
        <taxon>Halobacteriales</taxon>
        <taxon>Halobacteriaceae</taxon>
        <taxon>Halanaeroarchaeum</taxon>
    </lineage>
</organism>
<sequence length="198" mass="22186">MGVLDSIREALGLRASTDATREADPDDLFQLSGASVTMEPDLDLEPISVAGIGFSAMGSTDFRDALRDVEAVLDGDGWASVHEDEHGYTWAVAEREDFESLVTDLYVAADTLADRGYSDRLLAAVFGFEPIVGEGRAYWIYSFRRGSFYPFAPRSMRERDSALEVKLQSVLEREMDVEEDTGYWYPLWPDRNGGHPWE</sequence>
<gene>
    <name evidence="1" type="ORF">HLASA_2133</name>
</gene>
<evidence type="ECO:0000313" key="2">
    <source>
        <dbReference type="Proteomes" id="UP000060390"/>
    </source>
</evidence>
<dbReference type="AlphaFoldDB" id="A0A0N9N807"/>
<reference evidence="2" key="1">
    <citation type="submission" date="2015-05" db="EMBL/GenBank/DDBJ databases">
        <title>Complete genome sequence of Halanaeroarchaeum sulfurireducens type strain M27-SA2, a sulfate-reducer haloarchaeon from marine anoxic lake Medee.</title>
        <authorList>
            <person name="Messina E."/>
            <person name="Kublanov I.V."/>
            <person name="Toshchakov S."/>
            <person name="Arcadi E."/>
            <person name="La Spada G."/>
            <person name="La Cono V."/>
            <person name="Yakimov M.M."/>
        </authorList>
    </citation>
    <scope>NUCLEOTIDE SEQUENCE [LARGE SCALE GENOMIC DNA]</scope>
    <source>
        <strain evidence="2">M27-SA2</strain>
    </source>
</reference>